<dbReference type="AlphaFoldDB" id="B7PHE7"/>
<feature type="region of interest" description="Disordered" evidence="1">
    <location>
        <begin position="234"/>
        <end position="269"/>
    </location>
</feature>
<sequence>KNATLVEASEGLKPTAKAEESHRRSSSSNATKKEAGNASEHSGSYRAPLLTEDRSRSLSESISTIAEPKSMFIEPATSTTKSIESRNMSGTKSMLSATSDEKPSAYSLASPPSLQRGDLQKRPSSCEQNSSSTTLDEAFIQSQTETELEPEKDPAEASEAITTSSRTEETTPTKDDATFGYEKIQPSRTEPGSLNSENSSSETARKSSTDLGFRGFSLPASQSTVLSLISSESSYPDFCKESGQGRPHLPPRATLTRVETSAQTLSSSS</sequence>
<feature type="compositionally biased region" description="Polar residues" evidence="1">
    <location>
        <begin position="257"/>
        <end position="269"/>
    </location>
</feature>
<accession>B7PHE7</accession>
<organism>
    <name type="scientific">Ixodes scapularis</name>
    <name type="common">Black-legged tick</name>
    <name type="synonym">Deer tick</name>
    <dbReference type="NCBI Taxonomy" id="6945"/>
    <lineage>
        <taxon>Eukaryota</taxon>
        <taxon>Metazoa</taxon>
        <taxon>Ecdysozoa</taxon>
        <taxon>Arthropoda</taxon>
        <taxon>Chelicerata</taxon>
        <taxon>Arachnida</taxon>
        <taxon>Acari</taxon>
        <taxon>Parasitiformes</taxon>
        <taxon>Ixodida</taxon>
        <taxon>Ixodoidea</taxon>
        <taxon>Ixodidae</taxon>
        <taxon>Ixodinae</taxon>
        <taxon>Ixodes</taxon>
    </lineage>
</organism>
<evidence type="ECO:0000313" key="2">
    <source>
        <dbReference type="EMBL" id="EEC06019.1"/>
    </source>
</evidence>
<feature type="compositionally biased region" description="Polar residues" evidence="1">
    <location>
        <begin position="186"/>
        <end position="202"/>
    </location>
</feature>
<gene>
    <name evidence="2" type="ORF">IscW_ISCW004343</name>
</gene>
<reference evidence="2" key="1">
    <citation type="submission" date="2008-03" db="EMBL/GenBank/DDBJ databases">
        <title>Annotation of Ixodes scapularis.</title>
        <authorList>
            <consortium name="Ixodes scapularis Genome Project Consortium"/>
            <person name="Caler E."/>
            <person name="Hannick L.I."/>
            <person name="Bidwell S."/>
            <person name="Joardar V."/>
            <person name="Thiagarajan M."/>
            <person name="Amedeo P."/>
            <person name="Galinsky K.J."/>
            <person name="Schobel S."/>
            <person name="Inman J."/>
            <person name="Hostetler J."/>
            <person name="Miller J."/>
            <person name="Hammond M."/>
            <person name="Megy K."/>
            <person name="Lawson D."/>
            <person name="Kodira C."/>
            <person name="Sutton G."/>
            <person name="Meyer J."/>
            <person name="Hill C.A."/>
            <person name="Birren B."/>
            <person name="Nene V."/>
            <person name="Collins F."/>
            <person name="Alarcon-Chaidez F."/>
            <person name="Wikel S."/>
            <person name="Strausberg R."/>
        </authorList>
    </citation>
    <scope>NUCLEOTIDE SEQUENCE [LARGE SCALE GENOMIC DNA]</scope>
    <source>
        <strain evidence="2">Wikel colony</strain>
    </source>
</reference>
<proteinExistence type="predicted"/>
<feature type="compositionally biased region" description="Polar residues" evidence="1">
    <location>
        <begin position="122"/>
        <end position="145"/>
    </location>
</feature>
<dbReference type="HOGENOM" id="CLU_1040409_0_0_1"/>
<feature type="compositionally biased region" description="Basic and acidic residues" evidence="1">
    <location>
        <begin position="166"/>
        <end position="177"/>
    </location>
</feature>
<feature type="compositionally biased region" description="Polar residues" evidence="1">
    <location>
        <begin position="76"/>
        <end position="98"/>
    </location>
</feature>
<name>B7PHE7_IXOSC</name>
<feature type="compositionally biased region" description="Low complexity" evidence="1">
    <location>
        <begin position="104"/>
        <end position="114"/>
    </location>
</feature>
<dbReference type="EMBL" id="DS712664">
    <property type="protein sequence ID" value="EEC06019.1"/>
    <property type="molecule type" value="Genomic_DNA"/>
</dbReference>
<feature type="region of interest" description="Disordered" evidence="1">
    <location>
        <begin position="1"/>
        <end position="216"/>
    </location>
</feature>
<feature type="non-terminal residue" evidence="2">
    <location>
        <position position="269"/>
    </location>
</feature>
<evidence type="ECO:0000256" key="1">
    <source>
        <dbReference type="SAM" id="MobiDB-lite"/>
    </source>
</evidence>
<feature type="non-terminal residue" evidence="2">
    <location>
        <position position="1"/>
    </location>
</feature>
<dbReference type="VEuPathDB" id="VectorBase:ISCP_023909"/>
<protein>
    <submittedName>
        <fullName evidence="2">Uncharacterized protein</fullName>
    </submittedName>
</protein>
<dbReference type="VEuPathDB" id="VectorBase:ISCI004343"/>
<dbReference type="VEuPathDB" id="VectorBase:ISCW004343"/>
<dbReference type="PaxDb" id="6945-B7PHE7"/>